<evidence type="ECO:0000259" key="10">
    <source>
        <dbReference type="PROSITE" id="PS50097"/>
    </source>
</evidence>
<dbReference type="SUPFAM" id="SSF54695">
    <property type="entry name" value="POZ domain"/>
    <property type="match status" value="1"/>
</dbReference>
<dbReference type="SUPFAM" id="SSF57667">
    <property type="entry name" value="beta-beta-alpha zinc fingers"/>
    <property type="match status" value="1"/>
</dbReference>
<keyword evidence="2" id="KW-0479">Metal-binding</keyword>
<sequence length="419" mass="45652">MEDGLLSLKWNNHKTTFFDILRVLREKANYTDATIAVEGKFYPVHKLVMSTCSEYFSEIFERTPCKSPVIVLKDVRSQDMDALLDYMYLGEVNVNQNDLASLLKTAECLRIKGLAVPDEDPTKTKKQLLPDDRRESPPPKRRRHEDPSSTSQTLRPTSPPASSPSKNSSTSGTAGDRAGAQRTSSLPGTQSQDSSHDSSIDPPPMVKVEMEEAEDLEDGYRRDNSYEGGSINEGDGGDYGSEVSKSEHDPENYGGGSYAGPSLQQGGDLPWEEGDSSSFPPEGFSGDHPGGQQPQGGWPAKERLSGAEVAIGGPLLEYPHEGAVLAPDPLALDAMPPGQAFSPHNLADPRGHTCTYCGKSFIKKFNLTTHIRIHTGERPYACPKCWYRANQRSHLKAHMVAVHKAVCAGPPPDKGGTLF</sequence>
<keyword evidence="4 8" id="KW-0863">Zinc-finger</keyword>
<evidence type="ECO:0000256" key="5">
    <source>
        <dbReference type="ARBA" id="ARBA00022833"/>
    </source>
</evidence>
<keyword evidence="3" id="KW-0677">Repeat</keyword>
<reference evidence="12 13" key="1">
    <citation type="submission" date="2023-03" db="EMBL/GenBank/DDBJ databases">
        <title>High-quality genome of Scylla paramamosain provides insights in environmental adaptation.</title>
        <authorList>
            <person name="Zhang L."/>
        </authorList>
    </citation>
    <scope>NUCLEOTIDE SEQUENCE [LARGE SCALE GENOMIC DNA]</scope>
    <source>
        <strain evidence="12">LZ_2023a</strain>
        <tissue evidence="12">Muscle</tissue>
    </source>
</reference>
<dbReference type="GO" id="GO:0008270">
    <property type="term" value="F:zinc ion binding"/>
    <property type="evidence" value="ECO:0007669"/>
    <property type="project" value="UniProtKB-KW"/>
</dbReference>
<feature type="compositionally biased region" description="Basic and acidic residues" evidence="9">
    <location>
        <begin position="120"/>
        <end position="138"/>
    </location>
</feature>
<dbReference type="InterPro" id="IPR011333">
    <property type="entry name" value="SKP1/BTB/POZ_sf"/>
</dbReference>
<evidence type="ECO:0000256" key="8">
    <source>
        <dbReference type="PROSITE-ProRule" id="PRU00042"/>
    </source>
</evidence>
<feature type="domain" description="BTB" evidence="10">
    <location>
        <begin position="31"/>
        <end position="96"/>
    </location>
</feature>
<feature type="compositionally biased region" description="Low complexity" evidence="9">
    <location>
        <begin position="163"/>
        <end position="173"/>
    </location>
</feature>
<dbReference type="Gene3D" id="3.30.160.60">
    <property type="entry name" value="Classic Zinc Finger"/>
    <property type="match status" value="2"/>
</dbReference>
<dbReference type="GO" id="GO:0003677">
    <property type="term" value="F:DNA binding"/>
    <property type="evidence" value="ECO:0007669"/>
    <property type="project" value="UniProtKB-KW"/>
</dbReference>
<proteinExistence type="predicted"/>
<dbReference type="CDD" id="cd18315">
    <property type="entry name" value="BTB_POZ_BAB-like"/>
    <property type="match status" value="1"/>
</dbReference>
<dbReference type="Pfam" id="PF00651">
    <property type="entry name" value="BTB"/>
    <property type="match status" value="1"/>
</dbReference>
<dbReference type="SMART" id="SM00355">
    <property type="entry name" value="ZnF_C2H2"/>
    <property type="match status" value="2"/>
</dbReference>
<evidence type="ECO:0008006" key="14">
    <source>
        <dbReference type="Google" id="ProtNLM"/>
    </source>
</evidence>
<comment type="caution">
    <text evidence="12">The sequence shown here is derived from an EMBL/GenBank/DDBJ whole genome shotgun (WGS) entry which is preliminary data.</text>
</comment>
<dbReference type="PROSITE" id="PS00028">
    <property type="entry name" value="ZINC_FINGER_C2H2_1"/>
    <property type="match status" value="1"/>
</dbReference>
<evidence type="ECO:0000256" key="6">
    <source>
        <dbReference type="ARBA" id="ARBA00023125"/>
    </source>
</evidence>
<evidence type="ECO:0000256" key="4">
    <source>
        <dbReference type="ARBA" id="ARBA00022771"/>
    </source>
</evidence>
<evidence type="ECO:0000256" key="7">
    <source>
        <dbReference type="ARBA" id="ARBA00023242"/>
    </source>
</evidence>
<accession>A0AAW0UV97</accession>
<dbReference type="FunFam" id="3.30.160.60:FF:000446">
    <property type="entry name" value="Zinc finger protein"/>
    <property type="match status" value="1"/>
</dbReference>
<dbReference type="EMBL" id="JARAKH010000005">
    <property type="protein sequence ID" value="KAK8404069.1"/>
    <property type="molecule type" value="Genomic_DNA"/>
</dbReference>
<dbReference type="InterPro" id="IPR051095">
    <property type="entry name" value="Dros_DevTransReg"/>
</dbReference>
<protein>
    <recommendedName>
        <fullName evidence="14">Longitudinals lacking protein</fullName>
    </recommendedName>
</protein>
<feature type="compositionally biased region" description="Low complexity" evidence="9">
    <location>
        <begin position="290"/>
        <end position="299"/>
    </location>
</feature>
<keyword evidence="7" id="KW-0539">Nucleus</keyword>
<dbReference type="FunFam" id="3.30.160.60:FF:001450">
    <property type="entry name" value="zinc finger protein 774"/>
    <property type="match status" value="1"/>
</dbReference>
<evidence type="ECO:0000313" key="13">
    <source>
        <dbReference type="Proteomes" id="UP001487740"/>
    </source>
</evidence>
<gene>
    <name evidence="12" type="ORF">O3P69_000253</name>
</gene>
<name>A0AAW0UV97_SCYPA</name>
<dbReference type="GO" id="GO:0006357">
    <property type="term" value="P:regulation of transcription by RNA polymerase II"/>
    <property type="evidence" value="ECO:0007669"/>
    <property type="project" value="TreeGrafter"/>
</dbReference>
<dbReference type="PROSITE" id="PS50097">
    <property type="entry name" value="BTB"/>
    <property type="match status" value="1"/>
</dbReference>
<dbReference type="Pfam" id="PF00096">
    <property type="entry name" value="zf-C2H2"/>
    <property type="match status" value="1"/>
</dbReference>
<keyword evidence="6" id="KW-0238">DNA-binding</keyword>
<dbReference type="Gene3D" id="3.30.710.10">
    <property type="entry name" value="Potassium Channel Kv1.1, Chain A"/>
    <property type="match status" value="1"/>
</dbReference>
<feature type="compositionally biased region" description="Polar residues" evidence="9">
    <location>
        <begin position="181"/>
        <end position="190"/>
    </location>
</feature>
<organism evidence="12 13">
    <name type="scientific">Scylla paramamosain</name>
    <name type="common">Mud crab</name>
    <dbReference type="NCBI Taxonomy" id="85552"/>
    <lineage>
        <taxon>Eukaryota</taxon>
        <taxon>Metazoa</taxon>
        <taxon>Ecdysozoa</taxon>
        <taxon>Arthropoda</taxon>
        <taxon>Crustacea</taxon>
        <taxon>Multicrustacea</taxon>
        <taxon>Malacostraca</taxon>
        <taxon>Eumalacostraca</taxon>
        <taxon>Eucarida</taxon>
        <taxon>Decapoda</taxon>
        <taxon>Pleocyemata</taxon>
        <taxon>Brachyura</taxon>
        <taxon>Eubrachyura</taxon>
        <taxon>Portunoidea</taxon>
        <taxon>Portunidae</taxon>
        <taxon>Portuninae</taxon>
        <taxon>Scylla</taxon>
    </lineage>
</organism>
<dbReference type="PANTHER" id="PTHR23110:SF99">
    <property type="entry name" value="BROAD-COMPLEX CORE PROTEIN ISOFORM 6"/>
    <property type="match status" value="1"/>
</dbReference>
<evidence type="ECO:0000256" key="1">
    <source>
        <dbReference type="ARBA" id="ARBA00004123"/>
    </source>
</evidence>
<feature type="region of interest" description="Disordered" evidence="9">
    <location>
        <begin position="119"/>
        <end position="300"/>
    </location>
</feature>
<keyword evidence="13" id="KW-1185">Reference proteome</keyword>
<dbReference type="PROSITE" id="PS50157">
    <property type="entry name" value="ZINC_FINGER_C2H2_2"/>
    <property type="match status" value="1"/>
</dbReference>
<evidence type="ECO:0000256" key="3">
    <source>
        <dbReference type="ARBA" id="ARBA00022737"/>
    </source>
</evidence>
<dbReference type="SMART" id="SM00225">
    <property type="entry name" value="BTB"/>
    <property type="match status" value="1"/>
</dbReference>
<dbReference type="GO" id="GO:0003006">
    <property type="term" value="P:developmental process involved in reproduction"/>
    <property type="evidence" value="ECO:0007669"/>
    <property type="project" value="UniProtKB-ARBA"/>
</dbReference>
<dbReference type="GO" id="GO:0048666">
    <property type="term" value="P:neuron development"/>
    <property type="evidence" value="ECO:0007669"/>
    <property type="project" value="UniProtKB-ARBA"/>
</dbReference>
<dbReference type="InterPro" id="IPR000210">
    <property type="entry name" value="BTB/POZ_dom"/>
</dbReference>
<dbReference type="PANTHER" id="PTHR23110">
    <property type="entry name" value="BTB DOMAIN TRANSCRIPTION FACTOR"/>
    <property type="match status" value="1"/>
</dbReference>
<feature type="domain" description="C2H2-type" evidence="11">
    <location>
        <begin position="352"/>
        <end position="379"/>
    </location>
</feature>
<evidence type="ECO:0000256" key="9">
    <source>
        <dbReference type="SAM" id="MobiDB-lite"/>
    </source>
</evidence>
<comment type="subcellular location">
    <subcellularLocation>
        <location evidence="1">Nucleus</location>
    </subcellularLocation>
</comment>
<evidence type="ECO:0000313" key="12">
    <source>
        <dbReference type="EMBL" id="KAK8404069.1"/>
    </source>
</evidence>
<dbReference type="GO" id="GO:0048513">
    <property type="term" value="P:animal organ development"/>
    <property type="evidence" value="ECO:0007669"/>
    <property type="project" value="UniProtKB-ARBA"/>
</dbReference>
<keyword evidence="5" id="KW-0862">Zinc</keyword>
<dbReference type="Proteomes" id="UP001487740">
    <property type="component" value="Unassembled WGS sequence"/>
</dbReference>
<dbReference type="AlphaFoldDB" id="A0AAW0UV97"/>
<evidence type="ECO:0000259" key="11">
    <source>
        <dbReference type="PROSITE" id="PS50157"/>
    </source>
</evidence>
<dbReference type="InterPro" id="IPR013087">
    <property type="entry name" value="Znf_C2H2_type"/>
</dbReference>
<evidence type="ECO:0000256" key="2">
    <source>
        <dbReference type="ARBA" id="ARBA00022723"/>
    </source>
</evidence>
<dbReference type="GO" id="GO:0005634">
    <property type="term" value="C:nucleus"/>
    <property type="evidence" value="ECO:0007669"/>
    <property type="project" value="UniProtKB-SubCell"/>
</dbReference>
<dbReference type="InterPro" id="IPR036236">
    <property type="entry name" value="Znf_C2H2_sf"/>
</dbReference>